<dbReference type="SMART" id="SM00494">
    <property type="entry name" value="ChtBD2"/>
    <property type="match status" value="2"/>
</dbReference>
<dbReference type="GO" id="GO:0008061">
    <property type="term" value="F:chitin binding"/>
    <property type="evidence" value="ECO:0007669"/>
    <property type="project" value="UniProtKB-KW"/>
</dbReference>
<evidence type="ECO:0000256" key="6">
    <source>
        <dbReference type="SAM" id="SignalP"/>
    </source>
</evidence>
<evidence type="ECO:0000256" key="4">
    <source>
        <dbReference type="ARBA" id="ARBA00023157"/>
    </source>
</evidence>
<accession>A0A9P0FGE9</accession>
<dbReference type="SUPFAM" id="SSF57625">
    <property type="entry name" value="Invertebrate chitin-binding proteins"/>
    <property type="match status" value="2"/>
</dbReference>
<evidence type="ECO:0000256" key="1">
    <source>
        <dbReference type="ARBA" id="ARBA00022669"/>
    </source>
</evidence>
<keyword evidence="2 6" id="KW-0732">Signal</keyword>
<dbReference type="GO" id="GO:0005576">
    <property type="term" value="C:extracellular region"/>
    <property type="evidence" value="ECO:0007669"/>
    <property type="project" value="InterPro"/>
</dbReference>
<name>A0A9P0FGE9_BRAAE</name>
<dbReference type="PROSITE" id="PS50940">
    <property type="entry name" value="CHIT_BIND_II"/>
    <property type="match status" value="2"/>
</dbReference>
<evidence type="ECO:0000313" key="9">
    <source>
        <dbReference type="EMBL" id="CAH0555573.1"/>
    </source>
</evidence>
<protein>
    <recommendedName>
        <fullName evidence="7">Chitin-binding type-2 domain-containing protein</fullName>
    </recommendedName>
</protein>
<keyword evidence="1" id="KW-0147">Chitin-binding</keyword>
<dbReference type="OrthoDB" id="6020543at2759"/>
<evidence type="ECO:0000313" key="10">
    <source>
        <dbReference type="Proteomes" id="UP001154078"/>
    </source>
</evidence>
<dbReference type="Pfam" id="PF01607">
    <property type="entry name" value="CBM_14"/>
    <property type="match status" value="2"/>
</dbReference>
<evidence type="ECO:0000256" key="5">
    <source>
        <dbReference type="ARBA" id="ARBA00023180"/>
    </source>
</evidence>
<dbReference type="PANTHER" id="PTHR23301:SF0">
    <property type="entry name" value="CHITIN-BINDING TYPE-2 DOMAIN-CONTAINING PROTEIN-RELATED"/>
    <property type="match status" value="1"/>
</dbReference>
<dbReference type="Proteomes" id="UP001154078">
    <property type="component" value="Chromosome 4"/>
</dbReference>
<sequence>MKLLVVFCLIAGEFCGTLSLFENICPQSDTPIYLRNEYNCSEFYQCASGKLVLLSCPGILHFNVKLDVCDRPENAKCVPTTDPADKITETPMTTEKTTDKTTTLPLPDFTLCSWRDQDYYTDYLNDCTKGIWCEHGVPYIQYCEEGYWWDNNHISCIPKEDADCPWA</sequence>
<dbReference type="EMBL" id="OV121135">
    <property type="protein sequence ID" value="CAH0555573.1"/>
    <property type="molecule type" value="Genomic_DNA"/>
</dbReference>
<evidence type="ECO:0000313" key="8">
    <source>
        <dbReference type="EMBL" id="CAH0555570.1"/>
    </source>
</evidence>
<organism evidence="9 10">
    <name type="scientific">Brassicogethes aeneus</name>
    <name type="common">Rape pollen beetle</name>
    <name type="synonym">Meligethes aeneus</name>
    <dbReference type="NCBI Taxonomy" id="1431903"/>
    <lineage>
        <taxon>Eukaryota</taxon>
        <taxon>Metazoa</taxon>
        <taxon>Ecdysozoa</taxon>
        <taxon>Arthropoda</taxon>
        <taxon>Hexapoda</taxon>
        <taxon>Insecta</taxon>
        <taxon>Pterygota</taxon>
        <taxon>Neoptera</taxon>
        <taxon>Endopterygota</taxon>
        <taxon>Coleoptera</taxon>
        <taxon>Polyphaga</taxon>
        <taxon>Cucujiformia</taxon>
        <taxon>Nitidulidae</taxon>
        <taxon>Meligethinae</taxon>
        <taxon>Brassicogethes</taxon>
    </lineage>
</organism>
<evidence type="ECO:0000259" key="7">
    <source>
        <dbReference type="PROSITE" id="PS50940"/>
    </source>
</evidence>
<dbReference type="Gene3D" id="2.170.140.10">
    <property type="entry name" value="Chitin binding domain"/>
    <property type="match status" value="2"/>
</dbReference>
<keyword evidence="10" id="KW-1185">Reference proteome</keyword>
<dbReference type="EMBL" id="OV121135">
    <property type="protein sequence ID" value="CAH0555570.1"/>
    <property type="molecule type" value="Genomic_DNA"/>
</dbReference>
<gene>
    <name evidence="8" type="ORF">MELIAE_LOCUS6914</name>
    <name evidence="9" type="ORF">MELIAE_LOCUS6917</name>
</gene>
<reference evidence="9" key="1">
    <citation type="submission" date="2021-12" db="EMBL/GenBank/DDBJ databases">
        <authorList>
            <person name="King R."/>
        </authorList>
    </citation>
    <scope>NUCLEOTIDE SEQUENCE</scope>
</reference>
<proteinExistence type="predicted"/>
<keyword evidence="5" id="KW-0325">Glycoprotein</keyword>
<dbReference type="PANTHER" id="PTHR23301">
    <property type="entry name" value="CHITIN BINDING PERITROPHIN-A"/>
    <property type="match status" value="1"/>
</dbReference>
<dbReference type="AlphaFoldDB" id="A0A9P0FGE9"/>
<keyword evidence="4" id="KW-1015">Disulfide bond</keyword>
<feature type="domain" description="Chitin-binding type-2" evidence="7">
    <location>
        <begin position="22"/>
        <end position="79"/>
    </location>
</feature>
<dbReference type="InterPro" id="IPR051940">
    <property type="entry name" value="Chitin_bind-dev_reg"/>
</dbReference>
<feature type="signal peptide" evidence="6">
    <location>
        <begin position="1"/>
        <end position="19"/>
    </location>
</feature>
<feature type="domain" description="Chitin-binding type-2" evidence="7">
    <location>
        <begin position="109"/>
        <end position="166"/>
    </location>
</feature>
<dbReference type="InterPro" id="IPR036508">
    <property type="entry name" value="Chitin-bd_dom_sf"/>
</dbReference>
<dbReference type="InterPro" id="IPR002557">
    <property type="entry name" value="Chitin-bd_dom"/>
</dbReference>
<evidence type="ECO:0000256" key="2">
    <source>
        <dbReference type="ARBA" id="ARBA00022729"/>
    </source>
</evidence>
<feature type="chain" id="PRO_5040652808" description="Chitin-binding type-2 domain-containing protein" evidence="6">
    <location>
        <begin position="20"/>
        <end position="167"/>
    </location>
</feature>
<evidence type="ECO:0000256" key="3">
    <source>
        <dbReference type="ARBA" id="ARBA00022737"/>
    </source>
</evidence>
<keyword evidence="3" id="KW-0677">Repeat</keyword>